<accession>A0A3M7SRR7</accession>
<gene>
    <name evidence="3" type="ORF">BpHYR1_041562</name>
</gene>
<dbReference type="Gene3D" id="1.25.40.90">
    <property type="match status" value="1"/>
</dbReference>
<dbReference type="GO" id="GO:0005543">
    <property type="term" value="F:phospholipid binding"/>
    <property type="evidence" value="ECO:0007669"/>
    <property type="project" value="TreeGrafter"/>
</dbReference>
<dbReference type="Pfam" id="PF01417">
    <property type="entry name" value="ENTH"/>
    <property type="match status" value="1"/>
</dbReference>
<dbReference type="PANTHER" id="PTHR12276">
    <property type="entry name" value="EPSIN/ENT-RELATED"/>
    <property type="match status" value="1"/>
</dbReference>
<feature type="non-terminal residue" evidence="3">
    <location>
        <position position="281"/>
    </location>
</feature>
<dbReference type="GO" id="GO:0005886">
    <property type="term" value="C:plasma membrane"/>
    <property type="evidence" value="ECO:0007669"/>
    <property type="project" value="TreeGrafter"/>
</dbReference>
<dbReference type="EMBL" id="REGN01000891">
    <property type="protein sequence ID" value="RNA38297.1"/>
    <property type="molecule type" value="Genomic_DNA"/>
</dbReference>
<dbReference type="OrthoDB" id="4033880at2759"/>
<dbReference type="InterPro" id="IPR008942">
    <property type="entry name" value="ENTH_VHS"/>
</dbReference>
<dbReference type="SMART" id="SM00273">
    <property type="entry name" value="ENTH"/>
    <property type="match status" value="1"/>
</dbReference>
<dbReference type="SUPFAM" id="SSF48464">
    <property type="entry name" value="ENTH/VHS domain"/>
    <property type="match status" value="1"/>
</dbReference>
<dbReference type="GO" id="GO:0006897">
    <property type="term" value="P:endocytosis"/>
    <property type="evidence" value="ECO:0007669"/>
    <property type="project" value="TreeGrafter"/>
</dbReference>
<evidence type="ECO:0000313" key="4">
    <source>
        <dbReference type="Proteomes" id="UP000276133"/>
    </source>
</evidence>
<proteinExistence type="predicted"/>
<dbReference type="GO" id="GO:0030125">
    <property type="term" value="C:clathrin vesicle coat"/>
    <property type="evidence" value="ECO:0007669"/>
    <property type="project" value="TreeGrafter"/>
</dbReference>
<dbReference type="InterPro" id="IPR013809">
    <property type="entry name" value="ENTH"/>
</dbReference>
<evidence type="ECO:0000256" key="1">
    <source>
        <dbReference type="SAM" id="MobiDB-lite"/>
    </source>
</evidence>
<organism evidence="3 4">
    <name type="scientific">Brachionus plicatilis</name>
    <name type="common">Marine rotifer</name>
    <name type="synonym">Brachionus muelleri</name>
    <dbReference type="NCBI Taxonomy" id="10195"/>
    <lineage>
        <taxon>Eukaryota</taxon>
        <taxon>Metazoa</taxon>
        <taxon>Spiralia</taxon>
        <taxon>Gnathifera</taxon>
        <taxon>Rotifera</taxon>
        <taxon>Eurotatoria</taxon>
        <taxon>Monogononta</taxon>
        <taxon>Pseudotrocha</taxon>
        <taxon>Ploima</taxon>
        <taxon>Brachionidae</taxon>
        <taxon>Brachionus</taxon>
    </lineage>
</organism>
<feature type="domain" description="ENTH" evidence="2">
    <location>
        <begin position="22"/>
        <end position="155"/>
    </location>
</feature>
<dbReference type="STRING" id="10195.A0A3M7SRR7"/>
<evidence type="ECO:0000313" key="3">
    <source>
        <dbReference type="EMBL" id="RNA38297.1"/>
    </source>
</evidence>
<dbReference type="FunFam" id="1.25.40.90:FF:000006">
    <property type="entry name" value="Clathrin interactor 1"/>
    <property type="match status" value="1"/>
</dbReference>
<dbReference type="PROSITE" id="PS50942">
    <property type="entry name" value="ENTH"/>
    <property type="match status" value="1"/>
</dbReference>
<dbReference type="AlphaFoldDB" id="A0A3M7SRR7"/>
<feature type="compositionally biased region" description="Low complexity" evidence="1">
    <location>
        <begin position="166"/>
        <end position="178"/>
    </location>
</feature>
<protein>
    <submittedName>
        <fullName evidence="3">Clathrin interactor 1-like</fullName>
    </submittedName>
</protein>
<dbReference type="PANTHER" id="PTHR12276:SF45">
    <property type="entry name" value="CLATHRIN INTERACTOR 1"/>
    <property type="match status" value="1"/>
</dbReference>
<feature type="region of interest" description="Disordered" evidence="1">
    <location>
        <begin position="155"/>
        <end position="178"/>
    </location>
</feature>
<dbReference type="GO" id="GO:0005768">
    <property type="term" value="C:endosome"/>
    <property type="evidence" value="ECO:0007669"/>
    <property type="project" value="TreeGrafter"/>
</dbReference>
<sequence>MDSITNFLPMWKIKELKDKVTNVVMNYTEVEVKVREATNDEAWGPHGTLMQEIAQYTLTYEHYSEVMGMLWKRMFQENKENWRIAYKSLLLLTYLLKNGSEKCVTSAREHLYDLRSLETFAYVDENGKDQGINVRIKVKEIIELVQDDERIREERKKAKKNREKFSGYSTSSMGSFGTSSRSYNDFNSFSSKSHDLDDKDWRSNSPTFGEKISDLKSKVKDIIETSTNPDTESKKKTTDTIYSDSDEEAKKKSDPFSDLSKRSSIFSNLDPPSKTSAKTST</sequence>
<dbReference type="Proteomes" id="UP000276133">
    <property type="component" value="Unassembled WGS sequence"/>
</dbReference>
<comment type="caution">
    <text evidence="3">The sequence shown here is derived from an EMBL/GenBank/DDBJ whole genome shotgun (WGS) entry which is preliminary data.</text>
</comment>
<keyword evidence="4" id="KW-1185">Reference proteome</keyword>
<feature type="region of interest" description="Disordered" evidence="1">
    <location>
        <begin position="223"/>
        <end position="281"/>
    </location>
</feature>
<reference evidence="3 4" key="1">
    <citation type="journal article" date="2018" name="Sci. Rep.">
        <title>Genomic signatures of local adaptation to the degree of environmental predictability in rotifers.</title>
        <authorList>
            <person name="Franch-Gras L."/>
            <person name="Hahn C."/>
            <person name="Garcia-Roger E.M."/>
            <person name="Carmona M.J."/>
            <person name="Serra M."/>
            <person name="Gomez A."/>
        </authorList>
    </citation>
    <scope>NUCLEOTIDE SEQUENCE [LARGE SCALE GENOMIC DNA]</scope>
    <source>
        <strain evidence="3">HYR1</strain>
    </source>
</reference>
<feature type="compositionally biased region" description="Basic and acidic residues" evidence="1">
    <location>
        <begin position="248"/>
        <end position="261"/>
    </location>
</feature>
<dbReference type="GO" id="GO:0030276">
    <property type="term" value="F:clathrin binding"/>
    <property type="evidence" value="ECO:0007669"/>
    <property type="project" value="TreeGrafter"/>
</dbReference>
<evidence type="ECO:0000259" key="2">
    <source>
        <dbReference type="PROSITE" id="PS50942"/>
    </source>
</evidence>
<name>A0A3M7SRR7_BRAPC</name>
<dbReference type="CDD" id="cd16989">
    <property type="entry name" value="ENTH_EpsinR"/>
    <property type="match status" value="1"/>
</dbReference>